<evidence type="ECO:0000313" key="7">
    <source>
        <dbReference type="EMBL" id="KAJ9482842.1"/>
    </source>
</evidence>
<dbReference type="Pfam" id="PF04117">
    <property type="entry name" value="Mpv17_PMP22"/>
    <property type="match status" value="1"/>
</dbReference>
<keyword evidence="8" id="KW-1185">Reference proteome</keyword>
<dbReference type="InterPro" id="IPR007248">
    <property type="entry name" value="Mpv17_PMP22"/>
</dbReference>
<evidence type="ECO:0000256" key="2">
    <source>
        <dbReference type="ARBA" id="ARBA00006824"/>
    </source>
</evidence>
<evidence type="ECO:0000256" key="1">
    <source>
        <dbReference type="ARBA" id="ARBA00004141"/>
    </source>
</evidence>
<feature type="transmembrane region" description="Helical" evidence="6">
    <location>
        <begin position="115"/>
        <end position="132"/>
    </location>
</feature>
<dbReference type="GO" id="GO:0016020">
    <property type="term" value="C:membrane"/>
    <property type="evidence" value="ECO:0007669"/>
    <property type="project" value="UniProtKB-SubCell"/>
</dbReference>
<comment type="similarity">
    <text evidence="2 6">Belongs to the peroxisomal membrane protein PXMP2/4 family.</text>
</comment>
<name>A0AAI9T8W0_PENTH</name>
<sequence>MITNAVLGGVADTVAQLITAVKSHSMWKMPVNDDQLTSTKVLDQDKGRAPPVEQLAHHKTSPVSFNFERVTRFIAFGFLMAPIQLKWFGFLARTLPLTLKHSTVPDLKRVVLDQLMFAPVGLACIFSFMNGAEGGSQEALKQKFSDVYLTTLKANYLLWPSVQLLNFRVIPLQFQTVGFAS</sequence>
<proteinExistence type="inferred from homology"/>
<reference evidence="7" key="1">
    <citation type="submission" date="2015-06" db="EMBL/GenBank/DDBJ databases">
        <authorList>
            <person name="Nguyen H."/>
        </authorList>
    </citation>
    <scope>NUCLEOTIDE SEQUENCE</scope>
    <source>
        <strain evidence="7">DAOM 180753</strain>
    </source>
</reference>
<keyword evidence="4 6" id="KW-1133">Transmembrane helix</keyword>
<evidence type="ECO:0000256" key="4">
    <source>
        <dbReference type="ARBA" id="ARBA00022989"/>
    </source>
</evidence>
<dbReference type="GO" id="GO:0005739">
    <property type="term" value="C:mitochondrion"/>
    <property type="evidence" value="ECO:0007669"/>
    <property type="project" value="TreeGrafter"/>
</dbReference>
<evidence type="ECO:0000256" key="5">
    <source>
        <dbReference type="ARBA" id="ARBA00023136"/>
    </source>
</evidence>
<organism evidence="7 8">
    <name type="scientific">Penicillium thymicola</name>
    <dbReference type="NCBI Taxonomy" id="293382"/>
    <lineage>
        <taxon>Eukaryota</taxon>
        <taxon>Fungi</taxon>
        <taxon>Dikarya</taxon>
        <taxon>Ascomycota</taxon>
        <taxon>Pezizomycotina</taxon>
        <taxon>Eurotiomycetes</taxon>
        <taxon>Eurotiomycetidae</taxon>
        <taxon>Eurotiales</taxon>
        <taxon>Aspergillaceae</taxon>
        <taxon>Penicillium</taxon>
    </lineage>
</organism>
<dbReference type="EMBL" id="LACB01000501">
    <property type="protein sequence ID" value="KAJ9482842.1"/>
    <property type="molecule type" value="Genomic_DNA"/>
</dbReference>
<dbReference type="Proteomes" id="UP001227192">
    <property type="component" value="Unassembled WGS sequence"/>
</dbReference>
<dbReference type="PANTHER" id="PTHR11266:SF50">
    <property type="entry name" value="VACUOLAR MEMBRANE PROTEIN YOR292C"/>
    <property type="match status" value="1"/>
</dbReference>
<dbReference type="PANTHER" id="PTHR11266">
    <property type="entry name" value="PEROXISOMAL MEMBRANE PROTEIN 2, PXMP2 MPV17"/>
    <property type="match status" value="1"/>
</dbReference>
<comment type="subcellular location">
    <subcellularLocation>
        <location evidence="1">Membrane</location>
        <topology evidence="1">Multi-pass membrane protein</topology>
    </subcellularLocation>
</comment>
<feature type="transmembrane region" description="Helical" evidence="6">
    <location>
        <begin position="73"/>
        <end position="95"/>
    </location>
</feature>
<evidence type="ECO:0000256" key="3">
    <source>
        <dbReference type="ARBA" id="ARBA00022692"/>
    </source>
</evidence>
<gene>
    <name evidence="7" type="ORF">VN97_g10579</name>
</gene>
<comment type="caution">
    <text evidence="7">The sequence shown here is derived from an EMBL/GenBank/DDBJ whole genome shotgun (WGS) entry which is preliminary data.</text>
</comment>
<accession>A0AAI9T8W0</accession>
<keyword evidence="5 6" id="KW-0472">Membrane</keyword>
<reference evidence="7" key="2">
    <citation type="journal article" date="2016" name="Fungal Biol.">
        <title>Ochratoxin A production by Penicillium thymicola.</title>
        <authorList>
            <person name="Nguyen H.D.T."/>
            <person name="McMullin D.R."/>
            <person name="Ponomareva E."/>
            <person name="Riley R."/>
            <person name="Pomraning K.R."/>
            <person name="Baker S.E."/>
            <person name="Seifert K.A."/>
        </authorList>
    </citation>
    <scope>NUCLEOTIDE SEQUENCE</scope>
    <source>
        <strain evidence="7">DAOM 180753</strain>
    </source>
</reference>
<protein>
    <submittedName>
        <fullName evidence="7">Uncharacterized protein</fullName>
    </submittedName>
</protein>
<evidence type="ECO:0000313" key="8">
    <source>
        <dbReference type="Proteomes" id="UP001227192"/>
    </source>
</evidence>
<dbReference type="AlphaFoldDB" id="A0AAI9T8W0"/>
<evidence type="ECO:0000256" key="6">
    <source>
        <dbReference type="RuleBase" id="RU363053"/>
    </source>
</evidence>
<keyword evidence="3 6" id="KW-0812">Transmembrane</keyword>